<evidence type="ECO:0000256" key="1">
    <source>
        <dbReference type="SAM" id="Phobius"/>
    </source>
</evidence>
<evidence type="ECO:0000313" key="3">
    <source>
        <dbReference type="Proteomes" id="UP000473278"/>
    </source>
</evidence>
<dbReference type="InterPro" id="IPR025187">
    <property type="entry name" value="DUF4112"/>
</dbReference>
<evidence type="ECO:0000313" key="2">
    <source>
        <dbReference type="EMBL" id="NGP78012.1"/>
    </source>
</evidence>
<gene>
    <name evidence="2" type="ORF">G3570_15285</name>
</gene>
<dbReference type="EMBL" id="JAALLT010000005">
    <property type="protein sequence ID" value="NGP78012.1"/>
    <property type="molecule type" value="Genomic_DNA"/>
</dbReference>
<feature type="transmembrane region" description="Helical" evidence="1">
    <location>
        <begin position="45"/>
        <end position="63"/>
    </location>
</feature>
<dbReference type="RefSeq" id="WP_165143747.1">
    <property type="nucleotide sequence ID" value="NZ_JAALLT010000005.1"/>
</dbReference>
<dbReference type="PANTHER" id="PTHR35519">
    <property type="entry name" value="MEMBRANE PROTEINS"/>
    <property type="match status" value="1"/>
</dbReference>
<dbReference type="Proteomes" id="UP000473278">
    <property type="component" value="Unassembled WGS sequence"/>
</dbReference>
<dbReference type="PANTHER" id="PTHR35519:SF2">
    <property type="entry name" value="PH DOMAIN PROTEIN"/>
    <property type="match status" value="1"/>
</dbReference>
<proteinExistence type="predicted"/>
<keyword evidence="1" id="KW-0472">Membrane</keyword>
<dbReference type="AlphaFoldDB" id="A0A6M1SY63"/>
<sequence length="153" mass="17011">MSQNKPKSKQKQFAELLDSRFTIPGTKISFGIDPIIGLIPGIGDWLGGVASLYFLVHAVILGARVTIILRMLLNILMDIIIGSIPVMGEIFDVGWKANLKNARLLEDLEHYPEETERQSKVIVWSIGILSVIIVLSLLYLIALLFAEIIETIL</sequence>
<feature type="transmembrane region" description="Helical" evidence="1">
    <location>
        <begin position="75"/>
        <end position="95"/>
    </location>
</feature>
<feature type="transmembrane region" description="Helical" evidence="1">
    <location>
        <begin position="121"/>
        <end position="146"/>
    </location>
</feature>
<protein>
    <submittedName>
        <fullName evidence="2">DUF4112 domain-containing protein</fullName>
    </submittedName>
</protein>
<keyword evidence="1" id="KW-1133">Transmembrane helix</keyword>
<name>A0A6M1SY63_9BACT</name>
<keyword evidence="3" id="KW-1185">Reference proteome</keyword>
<accession>A0A6M1SY63</accession>
<organism evidence="2 3">
    <name type="scientific">Halalkalibaculum roseum</name>
    <dbReference type="NCBI Taxonomy" id="2709311"/>
    <lineage>
        <taxon>Bacteria</taxon>
        <taxon>Pseudomonadati</taxon>
        <taxon>Balneolota</taxon>
        <taxon>Balneolia</taxon>
        <taxon>Balneolales</taxon>
        <taxon>Balneolaceae</taxon>
        <taxon>Halalkalibaculum</taxon>
    </lineage>
</organism>
<comment type="caution">
    <text evidence="2">The sequence shown here is derived from an EMBL/GenBank/DDBJ whole genome shotgun (WGS) entry which is preliminary data.</text>
</comment>
<keyword evidence="1" id="KW-0812">Transmembrane</keyword>
<reference evidence="2 3" key="1">
    <citation type="submission" date="2020-02" db="EMBL/GenBank/DDBJ databases">
        <title>Balneolaceae bacterium YR4-1, complete genome.</title>
        <authorList>
            <person name="Li Y."/>
            <person name="Wu S."/>
        </authorList>
    </citation>
    <scope>NUCLEOTIDE SEQUENCE [LARGE SCALE GENOMIC DNA]</scope>
    <source>
        <strain evidence="2 3">YR4-1</strain>
    </source>
</reference>
<dbReference type="Pfam" id="PF13430">
    <property type="entry name" value="DUF4112"/>
    <property type="match status" value="1"/>
</dbReference>